<feature type="region of interest" description="Disordered" evidence="1">
    <location>
        <begin position="1267"/>
        <end position="1304"/>
    </location>
</feature>
<evidence type="ECO:0008006" key="5">
    <source>
        <dbReference type="Google" id="ProtNLM"/>
    </source>
</evidence>
<evidence type="ECO:0000256" key="1">
    <source>
        <dbReference type="SAM" id="MobiDB-lite"/>
    </source>
</evidence>
<feature type="region of interest" description="Disordered" evidence="1">
    <location>
        <begin position="1765"/>
        <end position="1786"/>
    </location>
</feature>
<feature type="signal peptide" evidence="2">
    <location>
        <begin position="1"/>
        <end position="24"/>
    </location>
</feature>
<feature type="compositionally biased region" description="Polar residues" evidence="1">
    <location>
        <begin position="1537"/>
        <end position="1547"/>
    </location>
</feature>
<dbReference type="InterPro" id="IPR011044">
    <property type="entry name" value="Quino_amine_DH_bsu"/>
</dbReference>
<feature type="compositionally biased region" description="Low complexity" evidence="1">
    <location>
        <begin position="1514"/>
        <end position="1534"/>
    </location>
</feature>
<feature type="region of interest" description="Disordered" evidence="1">
    <location>
        <begin position="881"/>
        <end position="917"/>
    </location>
</feature>
<proteinExistence type="predicted"/>
<feature type="compositionally biased region" description="Polar residues" evidence="1">
    <location>
        <begin position="884"/>
        <end position="897"/>
    </location>
</feature>
<dbReference type="SUPFAM" id="SSF50969">
    <property type="entry name" value="YVTN repeat-like/Quinoprotein amine dehydrogenase"/>
    <property type="match status" value="1"/>
</dbReference>
<feature type="compositionally biased region" description="Low complexity" evidence="1">
    <location>
        <begin position="1901"/>
        <end position="1912"/>
    </location>
</feature>
<gene>
    <name evidence="3" type="ORF">OEG84_05715</name>
</gene>
<feature type="region of interest" description="Disordered" evidence="1">
    <location>
        <begin position="1350"/>
        <end position="1387"/>
    </location>
</feature>
<dbReference type="Proteomes" id="UP001073227">
    <property type="component" value="Unassembled WGS sequence"/>
</dbReference>
<comment type="caution">
    <text evidence="3">The sequence shown here is derived from an EMBL/GenBank/DDBJ whole genome shotgun (WGS) entry which is preliminary data.</text>
</comment>
<reference evidence="3" key="1">
    <citation type="submission" date="2022-10" db="EMBL/GenBank/DDBJ databases">
        <title>Hoeflea sp. G2-23, isolated from marine algae.</title>
        <authorList>
            <person name="Kristyanto S."/>
            <person name="Kim J.M."/>
            <person name="Jeon C.O."/>
        </authorList>
    </citation>
    <scope>NUCLEOTIDE SEQUENCE</scope>
    <source>
        <strain evidence="3">G2-23</strain>
    </source>
</reference>
<dbReference type="Gene3D" id="2.60.120.380">
    <property type="match status" value="1"/>
</dbReference>
<feature type="compositionally biased region" description="Low complexity" evidence="1">
    <location>
        <begin position="1350"/>
        <end position="1378"/>
    </location>
</feature>
<feature type="compositionally biased region" description="Low complexity" evidence="1">
    <location>
        <begin position="1267"/>
        <end position="1295"/>
    </location>
</feature>
<organism evidence="3 4">
    <name type="scientific">Hoeflea algicola</name>
    <dbReference type="NCBI Taxonomy" id="2983763"/>
    <lineage>
        <taxon>Bacteria</taxon>
        <taxon>Pseudomonadati</taxon>
        <taxon>Pseudomonadota</taxon>
        <taxon>Alphaproteobacteria</taxon>
        <taxon>Hyphomicrobiales</taxon>
        <taxon>Rhizobiaceae</taxon>
        <taxon>Hoeflea</taxon>
    </lineage>
</organism>
<feature type="compositionally biased region" description="Basic and acidic residues" evidence="1">
    <location>
        <begin position="494"/>
        <end position="505"/>
    </location>
</feature>
<feature type="region of interest" description="Disordered" evidence="1">
    <location>
        <begin position="1901"/>
        <end position="1922"/>
    </location>
</feature>
<keyword evidence="2" id="KW-0732">Signal</keyword>
<feature type="compositionally biased region" description="Low complexity" evidence="1">
    <location>
        <begin position="478"/>
        <end position="491"/>
    </location>
</feature>
<feature type="region of interest" description="Disordered" evidence="1">
    <location>
        <begin position="599"/>
        <end position="628"/>
    </location>
</feature>
<feature type="region of interest" description="Disordered" evidence="1">
    <location>
        <begin position="1433"/>
        <end position="1470"/>
    </location>
</feature>
<feature type="chain" id="PRO_5046901340" description="SH3b domain-containing protein" evidence="2">
    <location>
        <begin position="25"/>
        <end position="1975"/>
    </location>
</feature>
<feature type="region of interest" description="Disordered" evidence="1">
    <location>
        <begin position="1514"/>
        <end position="1551"/>
    </location>
</feature>
<dbReference type="EMBL" id="JAOVZR010000001">
    <property type="protein sequence ID" value="MCY0147221.1"/>
    <property type="molecule type" value="Genomic_DNA"/>
</dbReference>
<dbReference type="RefSeq" id="WP_267652826.1">
    <property type="nucleotide sequence ID" value="NZ_JAOVZR010000001.1"/>
</dbReference>
<feature type="region of interest" description="Disordered" evidence="1">
    <location>
        <begin position="1699"/>
        <end position="1719"/>
    </location>
</feature>
<sequence length="1975" mass="209181">MMRLTKFLILLALAGLVHPFTAMAQSYSTKDAQYVTNSRNDAVLRYIVCLELVASTLPSSMSVPNRLKRGEAECKNAAARLPKSAREPDVADIRGMLLECGFRASDASSGSDCRVSVAGGAKPGPKRPGRLGAGAANSTRNGAPVVADDVDIAPRVIELGKWIEGLAHDGSYLWAAESGQRTIAKVNYKTGKVVERLKVGRLPIEIISADKDIYTLVATDKVVLRHDSRGRKSQVAKLKLCPSAMEISGSDLFVLGEPDCSSDTSQLVRVDTDRGNQKTSPDLGQWATSMTVVGADIWVGHARGEKISVVSGSSLRTSKLAVSGIEIWAMAANRKSVFAGGRYETTDHDGSVVMIDARSRREISRFSATELITQINADEDKVVVVGAEGTVWILSANDLNLLRTIRLDTGKYEPKATIFVGKDLVIAAGQHRGENGAAFVLTDYMPAGQTRSATNKFKPRPGIRPTRPGLKSPKRPGRPTASRPTPRPTAGQRPDTRPSRPDARPTRSGSRPSKAPSARPGSEFPVLAGSVGGRVRAQASITAAQIASTSSGQAITVLRRTNKIYKGYPWFSIRLGNGDRGYQWGGIICANKKAISGTKGRCETRRPTPPSAPGIASGGNSGTRSGNNQTNAADIVVGVLDLVGKILDNKNDRKNNKAVKNAGNGVDVFRQRLYVDADTGGVSSVRKVNDGQLAIYTVSGIKGQTLQTNLWSNTGNAAFEIYIKNAVKGGATLPGAGDGDYATFHQGVLPLTGNYQIVVGSTGGRSSYELTVALQEPVRAFDPSTKAGKLNAPLVVGTYTSKTGTSGNILLNGRTGALSWTEFCGAQIGLTPNWPKSRLSPRSRSLKPFQLNVRNGTVLGFKSGKDTYIRQDNVMMPGCVAATPGNNSKASNNSNRPAKTGNKPARPAKPAKPAVAQAADWTLAPKDQRQNKNYNDVPVAYWSTCESGNLDPTSPAFNNEKAYWDCADEGLRLAAQANVTGIASDPRAGNDYSIVSQARIDSCEAANPNKAKDATGYYDCLEQAQMDTLEELEDASTDPAVTGNAAPGTKGKGKQGAGATSGNIASAPDWTINPQDLRAGNDYSAVAVAEWNACETANADVNAASYNNEAAFWDCLETAAKTAGGANAVAASWMDNPQDRRLNNDYTAITQDGWDFCEAVNADPNSPDFNNETRFWDCADKTLAAGGPPPTVTDPATANGATSAAADWTNDPQDQRLNGDYSTVPDAAWAQCETANGDANSPSYNNETMFWDCADKAVAAAAAGTTAADPAADPNADPATANGAASAAADWTNDPQDQRLNGDYSTVPDAAWAQCETANGDANSPSYNNETMFWDCADKAVAAAAAGTTAADPAADPNADPATANGAASAAADWTNDPQDQRLNGDYSTVPDAAWAQCETANGDANSPSYNNETMFWDCADKAVAAAAAGTTAADPAADPNADPATANGATSAAADWTNDPQDQRLNGDYSTVPDAAWAQCETANGDANSPSYNNETMFWDCADKAVAAAAAGTPTADPAADPNADPATANGATSAADWTNDPQDQRLNGDYSAVPDAAWAQCETANGDTNSPSYNNETMFWDCADKAVAAAAAGVTPAADPATADPVDNSSADQRMDKDYSSLPMGYFTTCGQEFGENSSPYFDCLDSGLASEAINQRVASEFSDITDEEIQGCASYGYGSDDFFNCLYAVRDHKAAQQQQQQQQQQAESDAAAANQQAEIDQRVANEFPDLNGEEIESCASYGYGSDDFFNCLYAVRDNKAAQQQQEQQQQQQAESDAAAANQQAEIDQRVANEFPDLNGEEVESCASYGYGSDDFINCLYAVRDNKAAQQQQEQQQQQQAESDAAAANQQAEIDQRVASEFSDISGEEIQGCASYGYGSDDFFNCLYAVRDNKAAQQQQEQEQNNGNEQMDQSGAASVDDTQETLNAIQSYCYGNYAEAEAGQCYQAIEQCVYAIADHNSEEFNQCAQGQGW</sequence>
<evidence type="ECO:0000313" key="3">
    <source>
        <dbReference type="EMBL" id="MCY0147221.1"/>
    </source>
</evidence>
<feature type="region of interest" description="Disordered" evidence="1">
    <location>
        <begin position="1034"/>
        <end position="1069"/>
    </location>
</feature>
<feature type="compositionally biased region" description="Low complexity" evidence="1">
    <location>
        <begin position="1433"/>
        <end position="1456"/>
    </location>
</feature>
<evidence type="ECO:0000256" key="2">
    <source>
        <dbReference type="SAM" id="SignalP"/>
    </source>
</evidence>
<feature type="region of interest" description="Disordered" evidence="1">
    <location>
        <begin position="450"/>
        <end position="527"/>
    </location>
</feature>
<keyword evidence="4" id="KW-1185">Reference proteome</keyword>
<feature type="compositionally biased region" description="Low complexity" evidence="1">
    <location>
        <begin position="1597"/>
        <end position="1609"/>
    </location>
</feature>
<evidence type="ECO:0000313" key="4">
    <source>
        <dbReference type="Proteomes" id="UP001073227"/>
    </source>
</evidence>
<name>A0ABT3Z618_9HYPH</name>
<feature type="region of interest" description="Disordered" evidence="1">
    <location>
        <begin position="1597"/>
        <end position="1616"/>
    </location>
</feature>
<protein>
    <recommendedName>
        <fullName evidence="5">SH3b domain-containing protein</fullName>
    </recommendedName>
</protein>
<feature type="region of interest" description="Disordered" evidence="1">
    <location>
        <begin position="1832"/>
        <end position="1855"/>
    </location>
</feature>
<feature type="region of interest" description="Disordered" evidence="1">
    <location>
        <begin position="113"/>
        <end position="137"/>
    </location>
</feature>
<accession>A0ABT3Z618</accession>